<dbReference type="NCBIfam" id="NF010217">
    <property type="entry name" value="PRK13678.1-4"/>
    <property type="match status" value="1"/>
</dbReference>
<dbReference type="RefSeq" id="WP_066786187.1">
    <property type="nucleotide sequence ID" value="NZ_BJVD01000001.1"/>
</dbReference>
<keyword evidence="4" id="KW-1185">Reference proteome</keyword>
<reference evidence="3 4" key="1">
    <citation type="journal article" date="2016" name="Genome Announc.">
        <title>Whole-Genome Sequence of Rummeliibacillus stabekisii Strain PP9 Isolated from Antarctic Soil.</title>
        <authorList>
            <person name="da Mota F.F."/>
            <person name="Vollu R.E."/>
            <person name="Jurelevicius D."/>
            <person name="Seldin L."/>
        </authorList>
    </citation>
    <scope>NUCLEOTIDE SEQUENCE [LARGE SCALE GENOMIC DNA]</scope>
    <source>
        <strain evidence="3 4">PP9</strain>
    </source>
</reference>
<sequence length="97" mass="11015">MAHEHEHDHEHIVAVDEFGNEQVYAVLYTFDSEDFDRSYVLYYKEGAAEGEEVEIFASAVVPAEDGEGGELVPIETDEEWDMVEEVLNTLDAEFGEE</sequence>
<evidence type="ECO:0000313" key="4">
    <source>
        <dbReference type="Proteomes" id="UP000076021"/>
    </source>
</evidence>
<dbReference type="PANTHER" id="PTHR40066">
    <property type="entry name" value="UPF0473 PROTEIN CBO2561/CLC_2432"/>
    <property type="match status" value="1"/>
</dbReference>
<evidence type="ECO:0000256" key="2">
    <source>
        <dbReference type="HAMAP-Rule" id="MF_01448"/>
    </source>
</evidence>
<protein>
    <recommendedName>
        <fullName evidence="2">UPF0473 protein ATY39_04035</fullName>
    </recommendedName>
</protein>
<dbReference type="AlphaFoldDB" id="A0A143HAC4"/>
<proteinExistence type="inferred from homology"/>
<dbReference type="EMBL" id="CP014806">
    <property type="protein sequence ID" value="AMW98683.1"/>
    <property type="molecule type" value="Genomic_DNA"/>
</dbReference>
<reference evidence="4" key="2">
    <citation type="submission" date="2016-03" db="EMBL/GenBank/DDBJ databases">
        <authorList>
            <person name="Ploux O."/>
        </authorList>
    </citation>
    <scope>NUCLEOTIDE SEQUENCE [LARGE SCALE GENOMIC DNA]</scope>
    <source>
        <strain evidence="4">PP9</strain>
    </source>
</reference>
<organism evidence="3 4">
    <name type="scientific">Rummeliibacillus stabekisii</name>
    <dbReference type="NCBI Taxonomy" id="241244"/>
    <lineage>
        <taxon>Bacteria</taxon>
        <taxon>Bacillati</taxon>
        <taxon>Bacillota</taxon>
        <taxon>Bacilli</taxon>
        <taxon>Bacillales</taxon>
        <taxon>Caryophanaceae</taxon>
        <taxon>Rummeliibacillus</taxon>
    </lineage>
</organism>
<comment type="similarity">
    <text evidence="1 2">Belongs to the UPF0473 family.</text>
</comment>
<dbReference type="InterPro" id="IPR009711">
    <property type="entry name" value="UPF0473"/>
</dbReference>
<dbReference type="OrthoDB" id="2086132at2"/>
<dbReference type="STRING" id="241244.ATY39_04035"/>
<gene>
    <name evidence="3" type="ORF">ATY39_04035</name>
</gene>
<dbReference type="Proteomes" id="UP000076021">
    <property type="component" value="Chromosome"/>
</dbReference>
<accession>A0A143HAC4</accession>
<dbReference type="PANTHER" id="PTHR40066:SF1">
    <property type="entry name" value="UPF0473 PROTEIN CBO2561_CLC_2432"/>
    <property type="match status" value="1"/>
</dbReference>
<dbReference type="HAMAP" id="MF_01448">
    <property type="entry name" value="UPF0473"/>
    <property type="match status" value="1"/>
</dbReference>
<name>A0A143HAC4_9BACL</name>
<evidence type="ECO:0000256" key="1">
    <source>
        <dbReference type="ARBA" id="ARBA00008439"/>
    </source>
</evidence>
<evidence type="ECO:0000313" key="3">
    <source>
        <dbReference type="EMBL" id="AMW98683.1"/>
    </source>
</evidence>
<dbReference type="KEGG" id="rst:ATY39_04035"/>
<dbReference type="Pfam" id="PF06949">
    <property type="entry name" value="DUF1292"/>
    <property type="match status" value="1"/>
</dbReference>